<sequence>MESLMEEYRHVDGIKIAPSGRMSVSLFRSGETIDGHVRTQMEELWTIEEVDFNIQGLTMECFLPPASLQEGKKRKVPKSLGYLNEMRRNDIRPNVVNFSTFIDAFCKEGMMNEAMKFFVDMRIRGLTPNEFTYTSLIDGNCKADNLKEALIAG</sequence>
<dbReference type="PANTHER" id="PTHR31300">
    <property type="entry name" value="LIPASE"/>
    <property type="match status" value="1"/>
</dbReference>
<evidence type="ECO:0000256" key="1">
    <source>
        <dbReference type="ARBA" id="ARBA00022737"/>
    </source>
</evidence>
<dbReference type="Pfam" id="PF04788">
    <property type="entry name" value="DUF620"/>
    <property type="match status" value="1"/>
</dbReference>
<dbReference type="Proteomes" id="UP000243459">
    <property type="component" value="Chromosome 1"/>
</dbReference>
<dbReference type="Pfam" id="PF13041">
    <property type="entry name" value="PPR_2"/>
    <property type="match status" value="1"/>
</dbReference>
<evidence type="ECO:0000256" key="2">
    <source>
        <dbReference type="PROSITE-ProRule" id="PRU00708"/>
    </source>
</evidence>
<dbReference type="PANTHER" id="PTHR31300:SF30">
    <property type="entry name" value="EMB|CAB81597.1"/>
    <property type="match status" value="1"/>
</dbReference>
<evidence type="ECO:0000313" key="3">
    <source>
        <dbReference type="EMBL" id="ONK80605.1"/>
    </source>
</evidence>
<keyword evidence="1" id="KW-0677">Repeat</keyword>
<dbReference type="AlphaFoldDB" id="A0A5P1FQM9"/>
<dbReference type="InterPro" id="IPR002885">
    <property type="entry name" value="PPR_rpt"/>
</dbReference>
<name>A0A5P1FQM9_ASPOF</name>
<dbReference type="Gramene" id="ONK80605">
    <property type="protein sequence ID" value="ONK80605"/>
    <property type="gene ID" value="A4U43_C01F19680"/>
</dbReference>
<dbReference type="EMBL" id="CM007381">
    <property type="protein sequence ID" value="ONK80605.1"/>
    <property type="molecule type" value="Genomic_DNA"/>
</dbReference>
<dbReference type="Gene3D" id="1.25.40.10">
    <property type="entry name" value="Tetratricopeptide repeat domain"/>
    <property type="match status" value="1"/>
</dbReference>
<dbReference type="InterPro" id="IPR006873">
    <property type="entry name" value="DUF620"/>
</dbReference>
<dbReference type="NCBIfam" id="TIGR00756">
    <property type="entry name" value="PPR"/>
    <property type="match status" value="1"/>
</dbReference>
<gene>
    <name evidence="3" type="ORF">A4U43_C01F19680</name>
</gene>
<evidence type="ECO:0000313" key="4">
    <source>
        <dbReference type="Proteomes" id="UP000243459"/>
    </source>
</evidence>
<evidence type="ECO:0008006" key="5">
    <source>
        <dbReference type="Google" id="ProtNLM"/>
    </source>
</evidence>
<feature type="repeat" description="PPR" evidence="2">
    <location>
        <begin position="94"/>
        <end position="128"/>
    </location>
</feature>
<protein>
    <recommendedName>
        <fullName evidence="5">Pentatricopeptide repeat-containing protein</fullName>
    </recommendedName>
</protein>
<proteinExistence type="predicted"/>
<dbReference type="InterPro" id="IPR011990">
    <property type="entry name" value="TPR-like_helical_dom_sf"/>
</dbReference>
<organism evidence="3 4">
    <name type="scientific">Asparagus officinalis</name>
    <name type="common">Garden asparagus</name>
    <dbReference type="NCBI Taxonomy" id="4686"/>
    <lineage>
        <taxon>Eukaryota</taxon>
        <taxon>Viridiplantae</taxon>
        <taxon>Streptophyta</taxon>
        <taxon>Embryophyta</taxon>
        <taxon>Tracheophyta</taxon>
        <taxon>Spermatophyta</taxon>
        <taxon>Magnoliopsida</taxon>
        <taxon>Liliopsida</taxon>
        <taxon>Asparagales</taxon>
        <taxon>Asparagaceae</taxon>
        <taxon>Asparagoideae</taxon>
        <taxon>Asparagus</taxon>
    </lineage>
</organism>
<reference evidence="4" key="1">
    <citation type="journal article" date="2017" name="Nat. Commun.">
        <title>The asparagus genome sheds light on the origin and evolution of a young Y chromosome.</title>
        <authorList>
            <person name="Harkess A."/>
            <person name="Zhou J."/>
            <person name="Xu C."/>
            <person name="Bowers J.E."/>
            <person name="Van der Hulst R."/>
            <person name="Ayyampalayam S."/>
            <person name="Mercati F."/>
            <person name="Riccardi P."/>
            <person name="McKain M.R."/>
            <person name="Kakrana A."/>
            <person name="Tang H."/>
            <person name="Ray J."/>
            <person name="Groenendijk J."/>
            <person name="Arikit S."/>
            <person name="Mathioni S.M."/>
            <person name="Nakano M."/>
            <person name="Shan H."/>
            <person name="Telgmann-Rauber A."/>
            <person name="Kanno A."/>
            <person name="Yue Z."/>
            <person name="Chen H."/>
            <person name="Li W."/>
            <person name="Chen Y."/>
            <person name="Xu X."/>
            <person name="Zhang Y."/>
            <person name="Luo S."/>
            <person name="Chen H."/>
            <person name="Gao J."/>
            <person name="Mao Z."/>
            <person name="Pires J.C."/>
            <person name="Luo M."/>
            <person name="Kudrna D."/>
            <person name="Wing R.A."/>
            <person name="Meyers B.C."/>
            <person name="Yi K."/>
            <person name="Kong H."/>
            <person name="Lavrijsen P."/>
            <person name="Sunseri F."/>
            <person name="Falavigna A."/>
            <person name="Ye Y."/>
            <person name="Leebens-Mack J.H."/>
            <person name="Chen G."/>
        </authorList>
    </citation>
    <scope>NUCLEOTIDE SEQUENCE [LARGE SCALE GENOMIC DNA]</scope>
    <source>
        <strain evidence="4">cv. DH0086</strain>
    </source>
</reference>
<keyword evidence="4" id="KW-1185">Reference proteome</keyword>
<dbReference type="PROSITE" id="PS51375">
    <property type="entry name" value="PPR"/>
    <property type="match status" value="1"/>
</dbReference>
<accession>A0A5P1FQM9</accession>